<organism evidence="6 7">
    <name type="scientific">Klenkia sesuvii</name>
    <dbReference type="NCBI Taxonomy" id="3103137"/>
    <lineage>
        <taxon>Bacteria</taxon>
        <taxon>Bacillati</taxon>
        <taxon>Actinomycetota</taxon>
        <taxon>Actinomycetes</taxon>
        <taxon>Geodermatophilales</taxon>
        <taxon>Geodermatophilaceae</taxon>
        <taxon>Klenkia</taxon>
    </lineage>
</organism>
<evidence type="ECO:0000259" key="5">
    <source>
        <dbReference type="Pfam" id="PF04586"/>
    </source>
</evidence>
<dbReference type="GO" id="GO:0006508">
    <property type="term" value="P:proteolysis"/>
    <property type="evidence" value="ECO:0007669"/>
    <property type="project" value="UniProtKB-KW"/>
</dbReference>
<protein>
    <submittedName>
        <fullName evidence="6">HK97 family phage prohead protease</fullName>
    </submittedName>
</protein>
<keyword evidence="3" id="KW-0378">Hydrolase</keyword>
<dbReference type="NCBIfam" id="TIGR01543">
    <property type="entry name" value="proheadase_HK97"/>
    <property type="match status" value="1"/>
</dbReference>
<evidence type="ECO:0000313" key="6">
    <source>
        <dbReference type="EMBL" id="MEI4273919.1"/>
    </source>
</evidence>
<feature type="domain" description="Prohead serine protease" evidence="5">
    <location>
        <begin position="18"/>
        <end position="173"/>
    </location>
</feature>
<name>A0ABU8E0V1_9ACTN</name>
<keyword evidence="7" id="KW-1185">Reference proteome</keyword>
<evidence type="ECO:0000256" key="4">
    <source>
        <dbReference type="SAM" id="MobiDB-lite"/>
    </source>
</evidence>
<dbReference type="InterPro" id="IPR006433">
    <property type="entry name" value="Prohead_protease"/>
</dbReference>
<keyword evidence="2 6" id="KW-0645">Protease</keyword>
<dbReference type="EMBL" id="JBAPLU010000029">
    <property type="protein sequence ID" value="MEI4273919.1"/>
    <property type="molecule type" value="Genomic_DNA"/>
</dbReference>
<reference evidence="6 7" key="1">
    <citation type="submission" date="2024-03" db="EMBL/GenBank/DDBJ databases">
        <title>Draft genome sequence of Klenkia sp. LSe6-5.</title>
        <authorList>
            <person name="Duangmal K."/>
            <person name="Chantavorakit T."/>
        </authorList>
    </citation>
    <scope>NUCLEOTIDE SEQUENCE [LARGE SCALE GENOMIC DNA]</scope>
    <source>
        <strain evidence="6 7">LSe6-5</strain>
    </source>
</reference>
<evidence type="ECO:0000256" key="3">
    <source>
        <dbReference type="ARBA" id="ARBA00022801"/>
    </source>
</evidence>
<dbReference type="Proteomes" id="UP001361570">
    <property type="component" value="Unassembled WGS sequence"/>
</dbReference>
<sequence>MRELRTVALQTPEVRAATEEGADVLEFTGHAAVFNEPTWIGSKRWGFKEVVDPGFFRDVLNDPVAFLVNHDPNQLLARNGNTMTLSVDDRGLVPVAQWDAGDPDAAMWAGRVRRGDITQMSFSFDVAEDSWLFDEDTGEETRTLLTASALYDVSLVTYPAYAGTDGAMRDQAAEVVKRHRGYDPRTEDRPLTRRKQHLTAQERAAAQAARWRLELPTA</sequence>
<dbReference type="InterPro" id="IPR054613">
    <property type="entry name" value="Peptidase_S78_dom"/>
</dbReference>
<feature type="compositionally biased region" description="Basic and acidic residues" evidence="4">
    <location>
        <begin position="178"/>
        <end position="191"/>
    </location>
</feature>
<gene>
    <name evidence="6" type="ORF">TEK04_19535</name>
</gene>
<feature type="region of interest" description="Disordered" evidence="4">
    <location>
        <begin position="178"/>
        <end position="197"/>
    </location>
</feature>
<comment type="caution">
    <text evidence="6">The sequence shown here is derived from an EMBL/GenBank/DDBJ whole genome shotgun (WGS) entry which is preliminary data.</text>
</comment>
<dbReference type="Pfam" id="PF04586">
    <property type="entry name" value="Peptidase_S78"/>
    <property type="match status" value="1"/>
</dbReference>
<evidence type="ECO:0000256" key="1">
    <source>
        <dbReference type="ARBA" id="ARBA00022612"/>
    </source>
</evidence>
<accession>A0ABU8E0V1</accession>
<dbReference type="RefSeq" id="WP_336406035.1">
    <property type="nucleotide sequence ID" value="NZ_JBAPLU010000029.1"/>
</dbReference>
<proteinExistence type="predicted"/>
<evidence type="ECO:0000313" key="7">
    <source>
        <dbReference type="Proteomes" id="UP001361570"/>
    </source>
</evidence>
<evidence type="ECO:0000256" key="2">
    <source>
        <dbReference type="ARBA" id="ARBA00022670"/>
    </source>
</evidence>
<keyword evidence="1" id="KW-1188">Viral release from host cell</keyword>
<dbReference type="GO" id="GO:0008233">
    <property type="term" value="F:peptidase activity"/>
    <property type="evidence" value="ECO:0007669"/>
    <property type="project" value="UniProtKB-KW"/>
</dbReference>